<dbReference type="AlphaFoldDB" id="D7A584"/>
<protein>
    <submittedName>
        <fullName evidence="3">NmrA family protein</fullName>
    </submittedName>
</protein>
<dbReference type="RefSeq" id="WP_013167476.1">
    <property type="nucleotide sequence ID" value="NC_014217.1"/>
</dbReference>
<accession>D7A584</accession>
<dbReference type="InterPro" id="IPR016040">
    <property type="entry name" value="NAD(P)-bd_dom"/>
</dbReference>
<dbReference type="KEGG" id="sno:Snov_2683"/>
<dbReference type="Pfam" id="PF13460">
    <property type="entry name" value="NAD_binding_10"/>
    <property type="match status" value="1"/>
</dbReference>
<evidence type="ECO:0000259" key="2">
    <source>
        <dbReference type="Pfam" id="PF13460"/>
    </source>
</evidence>
<evidence type="ECO:0000313" key="4">
    <source>
        <dbReference type="Proteomes" id="UP000006633"/>
    </source>
</evidence>
<name>D7A584_ANCN5</name>
<proteinExistence type="predicted"/>
<evidence type="ECO:0000313" key="3">
    <source>
        <dbReference type="EMBL" id="ADH89972.1"/>
    </source>
</evidence>
<dbReference type="OrthoDB" id="9771302at2"/>
<keyword evidence="1" id="KW-0521">NADP</keyword>
<dbReference type="Gene3D" id="3.40.50.720">
    <property type="entry name" value="NAD(P)-binding Rossmann-like Domain"/>
    <property type="match status" value="1"/>
</dbReference>
<feature type="domain" description="NAD(P)-binding" evidence="2">
    <location>
        <begin position="11"/>
        <end position="178"/>
    </location>
</feature>
<dbReference type="HOGENOM" id="CLU_007383_5_2_5"/>
<dbReference type="eggNOG" id="COG0702">
    <property type="taxonomic scope" value="Bacteria"/>
</dbReference>
<dbReference type="EMBL" id="CP002026">
    <property type="protein sequence ID" value="ADH89972.1"/>
    <property type="molecule type" value="Genomic_DNA"/>
</dbReference>
<gene>
    <name evidence="3" type="ordered locus">Snov_2683</name>
</gene>
<dbReference type="InterPro" id="IPR051164">
    <property type="entry name" value="NmrA-like_oxidored"/>
</dbReference>
<sequence>MSIRKKIVVIGGSGRIGAQTVALLRASGHLVVAASRRMGVDIYSGEGLDGIMAGTDVVIDVSDAPSPAADIAFPFFQQAGANLVAAEIRAGVGHHVTLSIVGVNELKEQAYFRAKTAQEHIAAASDVPHTIVRATQFFEFLPTIVEGHTVNGVVQAPDALFQPIAASDVAQILADIALHRPRNAVVDAAGPHLAPFETLLRQYLRLTGDGRPVVTPAGASYFGQPVNDMSLVPRREFRIGTTSLNQWFAPQRRAA</sequence>
<dbReference type="PANTHER" id="PTHR42748:SF3">
    <property type="entry name" value="BLL4366 PROTEIN"/>
    <property type="match status" value="1"/>
</dbReference>
<keyword evidence="4" id="KW-1185">Reference proteome</keyword>
<dbReference type="InterPro" id="IPR036291">
    <property type="entry name" value="NAD(P)-bd_dom_sf"/>
</dbReference>
<dbReference type="SUPFAM" id="SSF51735">
    <property type="entry name" value="NAD(P)-binding Rossmann-fold domains"/>
    <property type="match status" value="1"/>
</dbReference>
<organism evidence="3 4">
    <name type="scientific">Ancylobacter novellus (strain ATCC 8093 / DSM 506 / JCM 20403 / CCM 1077 / IAM 12100 / NBRC 12443 / NCIMB 10456)</name>
    <name type="common">Starkeya novella</name>
    <dbReference type="NCBI Taxonomy" id="639283"/>
    <lineage>
        <taxon>Bacteria</taxon>
        <taxon>Pseudomonadati</taxon>
        <taxon>Pseudomonadota</taxon>
        <taxon>Alphaproteobacteria</taxon>
        <taxon>Hyphomicrobiales</taxon>
        <taxon>Xanthobacteraceae</taxon>
        <taxon>Ancylobacter</taxon>
    </lineage>
</organism>
<dbReference type="Proteomes" id="UP000006633">
    <property type="component" value="Chromosome"/>
</dbReference>
<dbReference type="STRING" id="639283.Snov_2683"/>
<dbReference type="PANTHER" id="PTHR42748">
    <property type="entry name" value="NITROGEN METABOLITE REPRESSION PROTEIN NMRA FAMILY MEMBER"/>
    <property type="match status" value="1"/>
</dbReference>
<reference evidence="3 4" key="1">
    <citation type="journal article" date="2012" name="Stand. Genomic Sci.">
        <title>Complete genome sequence of the facultatively chemolithoautotrophic and methylotrophic alpha Proteobacterium Starkeya novella type strain (ATCC 8093(T)).</title>
        <authorList>
            <person name="Kappler U."/>
            <person name="Davenport K."/>
            <person name="Beatson S."/>
            <person name="Lucas S."/>
            <person name="Lapidus A."/>
            <person name="Copeland A."/>
            <person name="Berry K.W."/>
            <person name="Glavina Del Rio T."/>
            <person name="Hammon N."/>
            <person name="Dalin E."/>
            <person name="Tice H."/>
            <person name="Pitluck S."/>
            <person name="Richardson P."/>
            <person name="Bruce D."/>
            <person name="Goodwin L.A."/>
            <person name="Han C."/>
            <person name="Tapia R."/>
            <person name="Detter J.C."/>
            <person name="Chang Y.J."/>
            <person name="Jeffries C.D."/>
            <person name="Land M."/>
            <person name="Hauser L."/>
            <person name="Kyrpides N.C."/>
            <person name="Goker M."/>
            <person name="Ivanova N."/>
            <person name="Klenk H.P."/>
            <person name="Woyke T."/>
        </authorList>
    </citation>
    <scope>NUCLEOTIDE SEQUENCE [LARGE SCALE GENOMIC DNA]</scope>
    <source>
        <strain evidence="4">ATCC 8093 / DSM 506 / JCM 20403 / CCM 1077 / IAM 12100 / NBRC 12443 / NCIMB 10456</strain>
    </source>
</reference>
<evidence type="ECO:0000256" key="1">
    <source>
        <dbReference type="ARBA" id="ARBA00022857"/>
    </source>
</evidence>